<keyword evidence="4" id="KW-1185">Reference proteome</keyword>
<evidence type="ECO:0000313" key="4">
    <source>
        <dbReference type="Proteomes" id="UP001374803"/>
    </source>
</evidence>
<evidence type="ECO:0000256" key="2">
    <source>
        <dbReference type="SAM" id="SignalP"/>
    </source>
</evidence>
<feature type="chain" id="PRO_5047392956" description="Extracellular membrane protein CFEM domain-containing protein" evidence="2">
    <location>
        <begin position="21"/>
        <end position="189"/>
    </location>
</feature>
<dbReference type="EMBL" id="CP089983">
    <property type="protein sequence ID" value="WXB01113.1"/>
    <property type="molecule type" value="Genomic_DNA"/>
</dbReference>
<protein>
    <recommendedName>
        <fullName evidence="5">Extracellular membrane protein CFEM domain-containing protein</fullName>
    </recommendedName>
</protein>
<organism evidence="3 4">
    <name type="scientific">Pendulispora rubella</name>
    <dbReference type="NCBI Taxonomy" id="2741070"/>
    <lineage>
        <taxon>Bacteria</taxon>
        <taxon>Pseudomonadati</taxon>
        <taxon>Myxococcota</taxon>
        <taxon>Myxococcia</taxon>
        <taxon>Myxococcales</taxon>
        <taxon>Sorangiineae</taxon>
        <taxon>Pendulisporaceae</taxon>
        <taxon>Pendulispora</taxon>
    </lineage>
</organism>
<keyword evidence="2" id="KW-0732">Signal</keyword>
<sequence length="189" mass="19575">MVRHLAAVSLFIVTSCFVVACSGSDSSGGDANGGGKDGGGGGGGGNATSTGPERDTFCTLAVSKCHPYQDKVGNCTVDHTNVASCYVTFMTECVKKISSSPCDIDDFDGCMKEGALHCDGSASPKYWKDCMDKDKACKSKGEVDEGAYIAIEDTCNLLRALDANGRADGAECVAGPCDRLEDCLARITP</sequence>
<feature type="region of interest" description="Disordered" evidence="1">
    <location>
        <begin position="26"/>
        <end position="48"/>
    </location>
</feature>
<proteinExistence type="predicted"/>
<feature type="compositionally biased region" description="Gly residues" evidence="1">
    <location>
        <begin position="30"/>
        <end position="46"/>
    </location>
</feature>
<evidence type="ECO:0000313" key="3">
    <source>
        <dbReference type="EMBL" id="WXB01113.1"/>
    </source>
</evidence>
<dbReference type="RefSeq" id="WP_394830722.1">
    <property type="nucleotide sequence ID" value="NZ_CP089929.1"/>
</dbReference>
<dbReference type="PROSITE" id="PS51257">
    <property type="entry name" value="PROKAR_LIPOPROTEIN"/>
    <property type="match status" value="1"/>
</dbReference>
<gene>
    <name evidence="3" type="ORF">LVJ94_29865</name>
</gene>
<evidence type="ECO:0008006" key="5">
    <source>
        <dbReference type="Google" id="ProtNLM"/>
    </source>
</evidence>
<evidence type="ECO:0000256" key="1">
    <source>
        <dbReference type="SAM" id="MobiDB-lite"/>
    </source>
</evidence>
<accession>A0ABZ2KR30</accession>
<name>A0ABZ2KR30_9BACT</name>
<feature type="signal peptide" evidence="2">
    <location>
        <begin position="1"/>
        <end position="20"/>
    </location>
</feature>
<dbReference type="Proteomes" id="UP001374803">
    <property type="component" value="Chromosome"/>
</dbReference>
<reference evidence="3" key="1">
    <citation type="submission" date="2021-12" db="EMBL/GenBank/DDBJ databases">
        <title>Discovery of the Pendulisporaceae a myxobacterial family with distinct sporulation behavior and unique specialized metabolism.</title>
        <authorList>
            <person name="Garcia R."/>
            <person name="Popoff A."/>
            <person name="Bader C.D."/>
            <person name="Loehr J."/>
            <person name="Walesch S."/>
            <person name="Walt C."/>
            <person name="Boldt J."/>
            <person name="Bunk B."/>
            <person name="Haeckl F.J.F.P.J."/>
            <person name="Gunesch A.P."/>
            <person name="Birkelbach J."/>
            <person name="Nuebel U."/>
            <person name="Pietschmann T."/>
            <person name="Bach T."/>
            <person name="Mueller R."/>
        </authorList>
    </citation>
    <scope>NUCLEOTIDE SEQUENCE</scope>
    <source>
        <strain evidence="3">MSr11367</strain>
    </source>
</reference>